<dbReference type="SUPFAM" id="SSF55724">
    <property type="entry name" value="Mog1p/PsbP-like"/>
    <property type="match status" value="1"/>
</dbReference>
<dbReference type="PANTHER" id="PTHR31407">
    <property type="match status" value="1"/>
</dbReference>
<dbReference type="Proteomes" id="UP001056708">
    <property type="component" value="Chromosome"/>
</dbReference>
<feature type="domain" description="PsbP C-terminal" evidence="1">
    <location>
        <begin position="37"/>
        <end position="191"/>
    </location>
</feature>
<proteinExistence type="predicted"/>
<evidence type="ECO:0000313" key="2">
    <source>
        <dbReference type="EMBL" id="USR91562.1"/>
    </source>
</evidence>
<dbReference type="InterPro" id="IPR002683">
    <property type="entry name" value="PsbP_C"/>
</dbReference>
<accession>A0ABY5AQQ8</accession>
<dbReference type="EMBL" id="CP098611">
    <property type="protein sequence ID" value="USR91562.1"/>
    <property type="molecule type" value="Genomic_DNA"/>
</dbReference>
<dbReference type="InterPro" id="IPR016123">
    <property type="entry name" value="Mog1/PsbP_a/b/a-sand"/>
</dbReference>
<dbReference type="Gene3D" id="3.40.1000.10">
    <property type="entry name" value="Mog1/PsbP, alpha/beta/alpha sandwich"/>
    <property type="match status" value="1"/>
</dbReference>
<organism evidence="2 3">
    <name type="scientific">Phormidium yuhuli AB48</name>
    <dbReference type="NCBI Taxonomy" id="2940671"/>
    <lineage>
        <taxon>Bacteria</taxon>
        <taxon>Bacillati</taxon>
        <taxon>Cyanobacteriota</taxon>
        <taxon>Cyanophyceae</taxon>
        <taxon>Oscillatoriophycideae</taxon>
        <taxon>Oscillatoriales</taxon>
        <taxon>Oscillatoriaceae</taxon>
        <taxon>Phormidium</taxon>
        <taxon>Phormidium yuhuli</taxon>
    </lineage>
</organism>
<dbReference type="PANTHER" id="PTHR31407:SF16">
    <property type="entry name" value="PSBP DOMAIN-CONTAINING PROTEIN 7, CHLOROPLASTIC"/>
    <property type="match status" value="1"/>
</dbReference>
<keyword evidence="3" id="KW-1185">Reference proteome</keyword>
<gene>
    <name evidence="2" type="ORF">NEA10_02195</name>
</gene>
<dbReference type="RefSeq" id="WP_252663576.1">
    <property type="nucleotide sequence ID" value="NZ_CP098611.1"/>
</dbReference>
<evidence type="ECO:0000259" key="1">
    <source>
        <dbReference type="Pfam" id="PF01789"/>
    </source>
</evidence>
<dbReference type="Pfam" id="PF01789">
    <property type="entry name" value="PsbP"/>
    <property type="match status" value="1"/>
</dbReference>
<name>A0ABY5AQQ8_9CYAN</name>
<sequence>MNTQNLENVMTGFKRLAAMLAVVIALTLTGCSNSPSSGLTSYTDSYDGYRFLYPNEWIEMDASNLAPDVVLHDLIERSENLSVIINPAQAEETLTDLGTPTEVGYELSKRAIAPEGSDRVAELVDAQSRQDEDGKTYYILEYAVTLPDQLRHNIASIAISRGQLFTLNVSTTERRWQEIQDKLRIVARSFFVY</sequence>
<reference evidence="2" key="1">
    <citation type="submission" date="2022-06" db="EMBL/GenBank/DDBJ databases">
        <title>Genome sequence of Phormidium yuhuli AB48 isolated from an industrial photobioreactor environment.</title>
        <authorList>
            <person name="Qiu Y."/>
            <person name="Noonan A.J.C."/>
            <person name="Dofher K."/>
            <person name="Koch M."/>
            <person name="Kieft B."/>
            <person name="Lin X."/>
            <person name="Ziels R.M."/>
            <person name="Hallam S.J."/>
        </authorList>
    </citation>
    <scope>NUCLEOTIDE SEQUENCE</scope>
    <source>
        <strain evidence="2">AB48</strain>
    </source>
</reference>
<protein>
    <submittedName>
        <fullName evidence="2">Photosystem II reaction center PsbP family protein</fullName>
    </submittedName>
</protein>
<evidence type="ECO:0000313" key="3">
    <source>
        <dbReference type="Proteomes" id="UP001056708"/>
    </source>
</evidence>
<dbReference type="NCBIfam" id="NF040946">
    <property type="entry name" value="PSII_PsbP"/>
    <property type="match status" value="1"/>
</dbReference>